<keyword evidence="3" id="KW-1185">Reference proteome</keyword>
<dbReference type="AlphaFoldDB" id="A0A366EVJ4"/>
<protein>
    <recommendedName>
        <fullName evidence="4">PsiF repeat-containing protein</fullName>
    </recommendedName>
</protein>
<dbReference type="EMBL" id="QNRK01000031">
    <property type="protein sequence ID" value="RBP06407.1"/>
    <property type="molecule type" value="Genomic_DNA"/>
</dbReference>
<sequence length="83" mass="8631">MIKTFALAALALCLAGASTLAFADDACMTQSMDKKLAGAAKTSFLTKCERTACDGQAADKKLYGAARTSFVKKCVKDAMAAPM</sequence>
<dbReference type="Proteomes" id="UP000253529">
    <property type="component" value="Unassembled WGS sequence"/>
</dbReference>
<comment type="caution">
    <text evidence="2">The sequence shown here is derived from an EMBL/GenBank/DDBJ whole genome shotgun (WGS) entry which is preliminary data.</text>
</comment>
<accession>A0A366EVJ4</accession>
<evidence type="ECO:0000313" key="2">
    <source>
        <dbReference type="EMBL" id="RBP06407.1"/>
    </source>
</evidence>
<evidence type="ECO:0008006" key="4">
    <source>
        <dbReference type="Google" id="ProtNLM"/>
    </source>
</evidence>
<proteinExistence type="predicted"/>
<name>A0A366EVJ4_9HYPH</name>
<feature type="chain" id="PRO_5016984415" description="PsiF repeat-containing protein" evidence="1">
    <location>
        <begin position="24"/>
        <end position="83"/>
    </location>
</feature>
<gene>
    <name evidence="2" type="ORF">DFR50_13127</name>
</gene>
<organism evidence="2 3">
    <name type="scientific">Roseiarcus fermentans</name>
    <dbReference type="NCBI Taxonomy" id="1473586"/>
    <lineage>
        <taxon>Bacteria</taxon>
        <taxon>Pseudomonadati</taxon>
        <taxon>Pseudomonadota</taxon>
        <taxon>Alphaproteobacteria</taxon>
        <taxon>Hyphomicrobiales</taxon>
        <taxon>Roseiarcaceae</taxon>
        <taxon>Roseiarcus</taxon>
    </lineage>
</organism>
<keyword evidence="1" id="KW-0732">Signal</keyword>
<evidence type="ECO:0000313" key="3">
    <source>
        <dbReference type="Proteomes" id="UP000253529"/>
    </source>
</evidence>
<reference evidence="2 3" key="1">
    <citation type="submission" date="2018-06" db="EMBL/GenBank/DDBJ databases">
        <title>Genomic Encyclopedia of Type Strains, Phase IV (KMG-IV): sequencing the most valuable type-strain genomes for metagenomic binning, comparative biology and taxonomic classification.</title>
        <authorList>
            <person name="Goeker M."/>
        </authorList>
    </citation>
    <scope>NUCLEOTIDE SEQUENCE [LARGE SCALE GENOMIC DNA]</scope>
    <source>
        <strain evidence="2 3">DSM 24875</strain>
    </source>
</reference>
<feature type="signal peptide" evidence="1">
    <location>
        <begin position="1"/>
        <end position="23"/>
    </location>
</feature>
<dbReference type="RefSeq" id="WP_210209010.1">
    <property type="nucleotide sequence ID" value="NZ_QNRK01000031.1"/>
</dbReference>
<evidence type="ECO:0000256" key="1">
    <source>
        <dbReference type="SAM" id="SignalP"/>
    </source>
</evidence>